<organism evidence="1 2">
    <name type="scientific">Streptomyces candidus</name>
    <dbReference type="NCBI Taxonomy" id="67283"/>
    <lineage>
        <taxon>Bacteria</taxon>
        <taxon>Bacillati</taxon>
        <taxon>Actinomycetota</taxon>
        <taxon>Actinomycetes</taxon>
        <taxon>Kitasatosporales</taxon>
        <taxon>Streptomycetaceae</taxon>
        <taxon>Streptomyces</taxon>
    </lineage>
</organism>
<dbReference type="AlphaFoldDB" id="A0A7X0HIF6"/>
<gene>
    <name evidence="1" type="ORF">HNQ79_003414</name>
</gene>
<keyword evidence="2" id="KW-1185">Reference proteome</keyword>
<accession>A0A7X0HIF6</accession>
<protein>
    <submittedName>
        <fullName evidence="1">Uncharacterized protein</fullName>
    </submittedName>
</protein>
<dbReference type="Proteomes" id="UP000540423">
    <property type="component" value="Unassembled WGS sequence"/>
</dbReference>
<reference evidence="1 2" key="1">
    <citation type="submission" date="2020-08" db="EMBL/GenBank/DDBJ databases">
        <title>Genomic Encyclopedia of Type Strains, Phase IV (KMG-IV): sequencing the most valuable type-strain genomes for metagenomic binning, comparative biology and taxonomic classification.</title>
        <authorList>
            <person name="Goeker M."/>
        </authorList>
    </citation>
    <scope>NUCLEOTIDE SEQUENCE [LARGE SCALE GENOMIC DNA]</scope>
    <source>
        <strain evidence="1 2">DSM 40141</strain>
    </source>
</reference>
<evidence type="ECO:0000313" key="2">
    <source>
        <dbReference type="Proteomes" id="UP000540423"/>
    </source>
</evidence>
<name>A0A7X0HIF6_9ACTN</name>
<comment type="caution">
    <text evidence="1">The sequence shown here is derived from an EMBL/GenBank/DDBJ whole genome shotgun (WGS) entry which is preliminary data.</text>
</comment>
<dbReference type="EMBL" id="JACHEM010000008">
    <property type="protein sequence ID" value="MBB6436939.1"/>
    <property type="molecule type" value="Genomic_DNA"/>
</dbReference>
<evidence type="ECO:0000313" key="1">
    <source>
        <dbReference type="EMBL" id="MBB6436939.1"/>
    </source>
</evidence>
<sequence length="44" mass="4911">MELSFWNSHIGRAVARSRECAPGVRVLAHASARRAGSEHQHERS</sequence>
<proteinExistence type="predicted"/>